<proteinExistence type="predicted"/>
<gene>
    <name evidence="1" type="ORF">H9831_09205</name>
</gene>
<dbReference type="EMBL" id="DXDD01000112">
    <property type="protein sequence ID" value="HIY60840.1"/>
    <property type="molecule type" value="Genomic_DNA"/>
</dbReference>
<evidence type="ECO:0000313" key="2">
    <source>
        <dbReference type="Proteomes" id="UP000824007"/>
    </source>
</evidence>
<sequence>MEVLQMKRYRKVFGMTAALAALVCAAWFCIYHNRKSSDNLPDLKSISMMSEAEINEIVCGYKRNQLSYIWKNPDKTAENADMWSLGDDRYLQINYNSNDKAVVCSIFVELFPADTKTVKVSYSAGTAAETEIELTRQEITDVMDWASSLDLELQDYEEGEAPNQVYAGGEAYLFDINNGEGSFSYLWINNYYIYKTGEWYLVKNPTLPPIDFIPAARPASFHPES</sequence>
<evidence type="ECO:0000313" key="1">
    <source>
        <dbReference type="EMBL" id="HIY60840.1"/>
    </source>
</evidence>
<protein>
    <submittedName>
        <fullName evidence="1">Uncharacterized protein</fullName>
    </submittedName>
</protein>
<accession>A0A9D1YPV9</accession>
<reference evidence="1" key="1">
    <citation type="journal article" date="2021" name="PeerJ">
        <title>Extensive microbial diversity within the chicken gut microbiome revealed by metagenomics and culture.</title>
        <authorList>
            <person name="Gilroy R."/>
            <person name="Ravi A."/>
            <person name="Getino M."/>
            <person name="Pursley I."/>
            <person name="Horton D.L."/>
            <person name="Alikhan N.F."/>
            <person name="Baker D."/>
            <person name="Gharbi K."/>
            <person name="Hall N."/>
            <person name="Watson M."/>
            <person name="Adriaenssens E.M."/>
            <person name="Foster-Nyarko E."/>
            <person name="Jarju S."/>
            <person name="Secka A."/>
            <person name="Antonio M."/>
            <person name="Oren A."/>
            <person name="Chaudhuri R.R."/>
            <person name="La Ragione R."/>
            <person name="Hildebrand F."/>
            <person name="Pallen M.J."/>
        </authorList>
    </citation>
    <scope>NUCLEOTIDE SEQUENCE</scope>
    <source>
        <strain evidence="1">ChiSxjej3B15-24422</strain>
    </source>
</reference>
<dbReference type="Proteomes" id="UP000824007">
    <property type="component" value="Unassembled WGS sequence"/>
</dbReference>
<comment type="caution">
    <text evidence="1">The sequence shown here is derived from an EMBL/GenBank/DDBJ whole genome shotgun (WGS) entry which is preliminary data.</text>
</comment>
<reference evidence="1" key="2">
    <citation type="submission" date="2021-04" db="EMBL/GenBank/DDBJ databases">
        <authorList>
            <person name="Gilroy R."/>
        </authorList>
    </citation>
    <scope>NUCLEOTIDE SEQUENCE</scope>
    <source>
        <strain evidence="1">ChiSxjej3B15-24422</strain>
    </source>
</reference>
<organism evidence="1 2">
    <name type="scientific">Candidatus Eisenbergiella pullistercoris</name>
    <dbReference type="NCBI Taxonomy" id="2838555"/>
    <lineage>
        <taxon>Bacteria</taxon>
        <taxon>Bacillati</taxon>
        <taxon>Bacillota</taxon>
        <taxon>Clostridia</taxon>
        <taxon>Lachnospirales</taxon>
        <taxon>Lachnospiraceae</taxon>
        <taxon>Eisenbergiella</taxon>
    </lineage>
</organism>
<dbReference type="AlphaFoldDB" id="A0A9D1YPV9"/>
<name>A0A9D1YPV9_9FIRM</name>